<dbReference type="Pfam" id="PF13472">
    <property type="entry name" value="Lipase_GDSL_2"/>
    <property type="match status" value="1"/>
</dbReference>
<dbReference type="PANTHER" id="PTHR30383">
    <property type="entry name" value="THIOESTERASE 1/PROTEASE 1/LYSOPHOSPHOLIPASE L1"/>
    <property type="match status" value="1"/>
</dbReference>
<reference evidence="2" key="1">
    <citation type="journal article" date="2019" name="PLoS Negl. Trop. Dis.">
        <title>Revisiting the worldwide diversity of Leptospira species in the environment.</title>
        <authorList>
            <person name="Vincent A.T."/>
            <person name="Schiettekatte O."/>
            <person name="Bourhy P."/>
            <person name="Veyrier F.J."/>
            <person name="Picardeau M."/>
        </authorList>
    </citation>
    <scope>NUCLEOTIDE SEQUENCE [LARGE SCALE GENOMIC DNA]</scope>
    <source>
        <strain evidence="2">201800287</strain>
    </source>
</reference>
<name>A0A4R9I661_9LEPT</name>
<dbReference type="SUPFAM" id="SSF52266">
    <property type="entry name" value="SGNH hydrolase"/>
    <property type="match status" value="1"/>
</dbReference>
<gene>
    <name evidence="2" type="ORF">EHQ24_09855</name>
</gene>
<evidence type="ECO:0000313" key="2">
    <source>
        <dbReference type="EMBL" id="TGK81601.1"/>
    </source>
</evidence>
<accession>A0A4R9I661</accession>
<dbReference type="Gene3D" id="3.40.50.1110">
    <property type="entry name" value="SGNH hydrolase"/>
    <property type="match status" value="1"/>
</dbReference>
<keyword evidence="2" id="KW-0378">Hydrolase</keyword>
<dbReference type="Proteomes" id="UP000298009">
    <property type="component" value="Unassembled WGS sequence"/>
</dbReference>
<organism evidence="2 3">
    <name type="scientific">Leptospira noumeaensis</name>
    <dbReference type="NCBI Taxonomy" id="2484964"/>
    <lineage>
        <taxon>Bacteria</taxon>
        <taxon>Pseudomonadati</taxon>
        <taxon>Spirochaetota</taxon>
        <taxon>Spirochaetia</taxon>
        <taxon>Leptospirales</taxon>
        <taxon>Leptospiraceae</taxon>
        <taxon>Leptospira</taxon>
    </lineage>
</organism>
<feature type="domain" description="SGNH hydrolase-type esterase" evidence="1">
    <location>
        <begin position="36"/>
        <end position="243"/>
    </location>
</feature>
<dbReference type="InterPro" id="IPR013830">
    <property type="entry name" value="SGNH_hydro"/>
</dbReference>
<comment type="caution">
    <text evidence="2">The sequence shown here is derived from an EMBL/GenBank/DDBJ whole genome shotgun (WGS) entry which is preliminary data.</text>
</comment>
<evidence type="ECO:0000259" key="1">
    <source>
        <dbReference type="Pfam" id="PF13472"/>
    </source>
</evidence>
<dbReference type="RefSeq" id="WP_135601476.1">
    <property type="nucleotide sequence ID" value="NZ_RQFK01000026.1"/>
</dbReference>
<evidence type="ECO:0000313" key="3">
    <source>
        <dbReference type="Proteomes" id="UP000298009"/>
    </source>
</evidence>
<keyword evidence="3" id="KW-1185">Reference proteome</keyword>
<proteinExistence type="predicted"/>
<dbReference type="OrthoDB" id="468550at2"/>
<protein>
    <submittedName>
        <fullName evidence="2">Hydrolase</fullName>
    </submittedName>
</protein>
<dbReference type="GO" id="GO:0004622">
    <property type="term" value="F:phosphatidylcholine lysophospholipase activity"/>
    <property type="evidence" value="ECO:0007669"/>
    <property type="project" value="TreeGrafter"/>
</dbReference>
<sequence>MKENIKKILFAGLLVIYSNVTSLTAQSLQPILIRPFGDSITYGVGFSDWGYCYVSQINQQLCMPPALAGGGYRGWLTLLATQGLGLYFTTEGYQSGGSYYLQWITNTQTHDGYPGYRTDQLIQISTFASFSNFTLLHVGTNDILQNKSYETAANNLFIIINNILAANTNTTVVVAKIIQISSINQLFSNLNSQIQLYNSLIDSKYNALPPIIKARVRLVNMFNLLNDQNDYSQDGIHPNASGYFKMACNWMAGINNSNPSGPCSGLNFEKLKMQMNSKGFDDNDYKSPKDKIEKLIKGEL</sequence>
<dbReference type="EMBL" id="RQFK01000026">
    <property type="protein sequence ID" value="TGK81601.1"/>
    <property type="molecule type" value="Genomic_DNA"/>
</dbReference>
<dbReference type="InterPro" id="IPR051532">
    <property type="entry name" value="Ester_Hydrolysis_Enzymes"/>
</dbReference>
<dbReference type="AlphaFoldDB" id="A0A4R9I661"/>
<dbReference type="InterPro" id="IPR036514">
    <property type="entry name" value="SGNH_hydro_sf"/>
</dbReference>
<dbReference type="PANTHER" id="PTHR30383:SF5">
    <property type="entry name" value="SGNH HYDROLASE-TYPE ESTERASE DOMAIN-CONTAINING PROTEIN"/>
    <property type="match status" value="1"/>
</dbReference>